<reference evidence="2" key="1">
    <citation type="journal article" date="2004" name="Nature">
        <title>Genome duplication in the teleost fish Tetraodon nigroviridis reveals the early vertebrate proto-karyotype.</title>
        <authorList>
            <person name="Jaillon O."/>
            <person name="Aury J.-M."/>
            <person name="Brunet F."/>
            <person name="Petit J.-L."/>
            <person name="Stange-Thomann N."/>
            <person name="Mauceli E."/>
            <person name="Bouneau L."/>
            <person name="Fischer C."/>
            <person name="Ozouf-Costaz C."/>
            <person name="Bernot A."/>
            <person name="Nicaud S."/>
            <person name="Jaffe D."/>
            <person name="Fisher S."/>
            <person name="Lutfalla G."/>
            <person name="Dossat C."/>
            <person name="Segurens B."/>
            <person name="Dasilva C."/>
            <person name="Salanoubat M."/>
            <person name="Levy M."/>
            <person name="Boudet N."/>
            <person name="Castellano S."/>
            <person name="Anthouard V."/>
            <person name="Jubin C."/>
            <person name="Castelli V."/>
            <person name="Katinka M."/>
            <person name="Vacherie B."/>
            <person name="Biemont C."/>
            <person name="Skalli Z."/>
            <person name="Cattolico L."/>
            <person name="Poulain J."/>
            <person name="De Berardinis V."/>
            <person name="Cruaud C."/>
            <person name="Duprat S."/>
            <person name="Brottier P."/>
            <person name="Coutanceau J.-P."/>
            <person name="Gouzy J."/>
            <person name="Parra G."/>
            <person name="Lardier G."/>
            <person name="Chapple C."/>
            <person name="McKernan K.J."/>
            <person name="McEwan P."/>
            <person name="Bosak S."/>
            <person name="Kellis M."/>
            <person name="Volff J.-N."/>
            <person name="Guigo R."/>
            <person name="Zody M.C."/>
            <person name="Mesirov J."/>
            <person name="Lindblad-Toh K."/>
            <person name="Birren B."/>
            <person name="Nusbaum C."/>
            <person name="Kahn D."/>
            <person name="Robinson-Rechavi M."/>
            <person name="Laudet V."/>
            <person name="Schachter V."/>
            <person name="Quetier F."/>
            <person name="Saurin W."/>
            <person name="Scarpelli C."/>
            <person name="Wincker P."/>
            <person name="Lander E.S."/>
            <person name="Weissenbach J."/>
            <person name="Roest Crollius H."/>
        </authorList>
    </citation>
    <scope>NUCLEOTIDE SEQUENCE [LARGE SCALE GENOMIC DNA]</scope>
</reference>
<dbReference type="KEGG" id="tng:GSTEN00031709G001"/>
<protein>
    <submittedName>
        <fullName evidence="2">(spotted green pufferfish) hypothetical protein</fullName>
    </submittedName>
</protein>
<comment type="caution">
    <text evidence="2">The sequence shown here is derived from an EMBL/GenBank/DDBJ whole genome shotgun (WGS) entry which is preliminary data.</text>
</comment>
<name>Q4RN68_TETNG</name>
<reference evidence="2" key="2">
    <citation type="submission" date="2004-02" db="EMBL/GenBank/DDBJ databases">
        <authorList>
            <consortium name="Genoscope"/>
            <consortium name="Whitehead Institute Centre for Genome Research"/>
        </authorList>
    </citation>
    <scope>NUCLEOTIDE SEQUENCE</scope>
</reference>
<organism evidence="2">
    <name type="scientific">Tetraodon nigroviridis</name>
    <name type="common">Spotted green pufferfish</name>
    <name type="synonym">Chelonodon nigroviridis</name>
    <dbReference type="NCBI Taxonomy" id="99883"/>
    <lineage>
        <taxon>Eukaryota</taxon>
        <taxon>Metazoa</taxon>
        <taxon>Chordata</taxon>
        <taxon>Craniata</taxon>
        <taxon>Vertebrata</taxon>
        <taxon>Euteleostomi</taxon>
        <taxon>Actinopterygii</taxon>
        <taxon>Neopterygii</taxon>
        <taxon>Teleostei</taxon>
        <taxon>Neoteleostei</taxon>
        <taxon>Acanthomorphata</taxon>
        <taxon>Eupercaria</taxon>
        <taxon>Tetraodontiformes</taxon>
        <taxon>Tetradontoidea</taxon>
        <taxon>Tetraodontidae</taxon>
        <taxon>Tetraodon</taxon>
    </lineage>
</organism>
<proteinExistence type="predicted"/>
<feature type="region of interest" description="Disordered" evidence="1">
    <location>
        <begin position="79"/>
        <end position="105"/>
    </location>
</feature>
<evidence type="ECO:0000313" key="2">
    <source>
        <dbReference type="EMBL" id="CAG10164.1"/>
    </source>
</evidence>
<gene>
    <name evidence="2" type="ORF">GSTENG00031709001</name>
</gene>
<dbReference type="AlphaFoldDB" id="Q4RN68"/>
<sequence>MAREQVAALLSAGAAFTGGRERSQFMGGRVESLMVLIKPAKNTTGAADFRGDRGAHARGRLLEFDRLLSPTSERFRLEDFSSSSSASGYFWRRRKKRRSARPQRS</sequence>
<accession>Q4RN68</accession>
<evidence type="ECO:0000256" key="1">
    <source>
        <dbReference type="SAM" id="MobiDB-lite"/>
    </source>
</evidence>
<feature type="compositionally biased region" description="Basic residues" evidence="1">
    <location>
        <begin position="91"/>
        <end position="105"/>
    </location>
</feature>
<dbReference type="EMBL" id="CAAE01015016">
    <property type="protein sequence ID" value="CAG10164.1"/>
    <property type="molecule type" value="Genomic_DNA"/>
</dbReference>